<gene>
    <name evidence="3" type="ORF">DA73_0219560</name>
    <name evidence="2" type="ORF">DA73_0400015375</name>
</gene>
<proteinExistence type="predicted"/>
<dbReference type="OrthoDB" id="9780269at2"/>
<dbReference type="EMBL" id="JHEG04000001">
    <property type="protein sequence ID" value="KAF3886705.1"/>
    <property type="molecule type" value="Genomic_DNA"/>
</dbReference>
<dbReference type="AlphaFoldDB" id="A0A0C1ND81"/>
<name>A0A0C1ND81_9CYAN</name>
<evidence type="ECO:0000313" key="3">
    <source>
        <dbReference type="EMBL" id="KIE10701.1"/>
    </source>
</evidence>
<dbReference type="Proteomes" id="UP000029738">
    <property type="component" value="Unassembled WGS sequence"/>
</dbReference>
<dbReference type="SUPFAM" id="SSF53474">
    <property type="entry name" value="alpha/beta-Hydrolases"/>
    <property type="match status" value="1"/>
</dbReference>
<reference evidence="2" key="2">
    <citation type="submission" date="2019-11" db="EMBL/GenBank/DDBJ databases">
        <title>Improved Assembly of Tolypothrix boutellei genome.</title>
        <authorList>
            <person name="Sarangi A.N."/>
            <person name="Mukherjee M."/>
            <person name="Ghosh S."/>
            <person name="Singh D."/>
            <person name="Das A."/>
            <person name="Kant S."/>
            <person name="Prusty A."/>
            <person name="Tripathy S."/>
        </authorList>
    </citation>
    <scope>NUCLEOTIDE SEQUENCE</scope>
    <source>
        <strain evidence="2">VB521301</strain>
    </source>
</reference>
<reference evidence="3" key="1">
    <citation type="journal article" date="2015" name="Genome Announc.">
        <title>Draft Genome Sequence of Tolypothrix boutellei Strain VB521301.</title>
        <authorList>
            <person name="Chandrababunaidu M.M."/>
            <person name="Singh D."/>
            <person name="Sen D."/>
            <person name="Bhan S."/>
            <person name="Das S."/>
            <person name="Gupta A."/>
            <person name="Adhikary S.P."/>
            <person name="Tripathy S."/>
        </authorList>
    </citation>
    <scope>NUCLEOTIDE SEQUENCE</scope>
    <source>
        <strain evidence="3">VB521301</strain>
    </source>
</reference>
<dbReference type="EMBL" id="JHEG02000048">
    <property type="protein sequence ID" value="KIE10701.1"/>
    <property type="molecule type" value="Genomic_DNA"/>
</dbReference>
<organism evidence="3">
    <name type="scientific">Tolypothrix bouteillei VB521301</name>
    <dbReference type="NCBI Taxonomy" id="1479485"/>
    <lineage>
        <taxon>Bacteria</taxon>
        <taxon>Bacillati</taxon>
        <taxon>Cyanobacteriota</taxon>
        <taxon>Cyanophyceae</taxon>
        <taxon>Nostocales</taxon>
        <taxon>Tolypothrichaceae</taxon>
        <taxon>Tolypothrix</taxon>
    </lineage>
</organism>
<dbReference type="Gene3D" id="3.40.50.1820">
    <property type="entry name" value="alpha/beta hydrolase"/>
    <property type="match status" value="1"/>
</dbReference>
<evidence type="ECO:0000259" key="1">
    <source>
        <dbReference type="Pfam" id="PF02129"/>
    </source>
</evidence>
<feature type="domain" description="Xaa-Pro dipeptidyl-peptidase-like" evidence="1">
    <location>
        <begin position="98"/>
        <end position="181"/>
    </location>
</feature>
<evidence type="ECO:0000313" key="4">
    <source>
        <dbReference type="Proteomes" id="UP000029738"/>
    </source>
</evidence>
<dbReference type="Pfam" id="PF02129">
    <property type="entry name" value="Peptidase_S15"/>
    <property type="match status" value="1"/>
</dbReference>
<comment type="caution">
    <text evidence="3">The sequence shown here is derived from an EMBL/GenBank/DDBJ whole genome shotgun (WGS) entry which is preliminary data.</text>
</comment>
<dbReference type="RefSeq" id="WP_038077386.1">
    <property type="nucleotide sequence ID" value="NZ_JHEG04000001.1"/>
</dbReference>
<dbReference type="GO" id="GO:0016787">
    <property type="term" value="F:hydrolase activity"/>
    <property type="evidence" value="ECO:0007669"/>
    <property type="project" value="UniProtKB-KW"/>
</dbReference>
<protein>
    <submittedName>
        <fullName evidence="2">Alpha/beta hydrolase</fullName>
    </submittedName>
    <submittedName>
        <fullName evidence="3">DeoR family transcriptional regulator</fullName>
    </submittedName>
</protein>
<sequence>MHKTLAFNVEQQNISIALGMDKLEGELIIPTGAEGLVIVGSNTSHIKYSPRQNYFTYLLRQGDLATIHINLLTEDEATIDRRTKHYERDINHLASRFLAVTDWVTTNPLTSHLKVGYFGMNASAGAALLAATERPTTIRAVVSQSGQTDLVNRALSYIQTPTLLIVGGDDYPTMTMNEDALAQITVPEKRLEVIPKATHQFQEAGALEEAARLARQWFKHFLSFSRN</sequence>
<dbReference type="STRING" id="1479485.DA73_0219560"/>
<evidence type="ECO:0000313" key="2">
    <source>
        <dbReference type="EMBL" id="KAF3886705.1"/>
    </source>
</evidence>
<keyword evidence="4" id="KW-1185">Reference proteome</keyword>
<accession>A0A0C1ND81</accession>
<keyword evidence="2" id="KW-0378">Hydrolase</keyword>
<dbReference type="InterPro" id="IPR000383">
    <property type="entry name" value="Xaa-Pro-like_dom"/>
</dbReference>
<dbReference type="InterPro" id="IPR029058">
    <property type="entry name" value="AB_hydrolase_fold"/>
</dbReference>